<dbReference type="VEuPathDB" id="FungiDB:SPRG_22246"/>
<dbReference type="AlphaFoldDB" id="A0A067C6K7"/>
<sequence>MADAAPSLRALLPVDASAMIVAAATEHVQRANGAGSPSLLPARTLLSWVDSPAANALQGLLDAADAMETWGHVSIAPRDLLCESPLDRLARVQRLLSLYPDSGAATHVDDLVRWLDLQAHVSQIRVWATYALLSTRDFNSAMHEAARLLEALPTADADLSMAFSLLLDVVSCGSCVDWAARAHLASKALVHVTDPTLWSVLLGWQTKLAALDRAATLLDLSHHDRKGFADERHVSEHTWLLDQLSVYREIVVDQPDAVLRACQVALSLEAAFDETSTLAKTNVARASLDALSLHDDASLALAYLADVSPETRHGLWLARFERAATDRETQAWIATLASSSLQGTVFADAFATLEAASVHEATLDRLAAVEAIDRARFDADEPYRYKMLSAVARSDPALLTDAYMVADAFGMDHWRLNTSFLEALLVSSDVREVELKKVHLPLPFRDQTTTVLSFALTEPSALVQRLLKHTYAQVDANDLVALEFVWRLVSLAWQQEPTLSLPLPIERVKLLIACAKELRKLRVTVDFKAFACLESLDVKAQATSAVHAMLPILTGQNIRLLTSMLKRVHGIATSSVVLIYLDTVLTKSKADVALAYESCVPFASGLSTDHVLTFLHLLLDPTYSLSLFGHVFATPSDVAPIVPHKKRVEILEDTYALLSARPDKQKGLALLDAQAPFVVLTALLSAWDISIDVVFPLRDHHALPVTRWLNAPLSLAQCHVVLTLLSRLGLDADAVWTNSIDAALHDLSLDALAAYCQSKWPHHAETRDAQWVARVRLPGFKSLPLHASAPTEAKWLEHVQARVKDSPRAHDLLCVLTANVPPAKLRSVDLSAMQAAASIVSTLRGVCDDEGYATHEADVMVDVGPLFAHACHVLPETPRANEALARVLQQWQAYHHVTSARSWAAARDAAIVARLGLAETTLLDDDQEEDGMAPLWQELYARAGWTVPALTALLQSDAVAYASLRQDDVEALQRALPMGRLVLGLLSPCGTSSLR</sequence>
<accession>A0A067C6K7</accession>
<evidence type="ECO:0000313" key="2">
    <source>
        <dbReference type="Proteomes" id="UP000030745"/>
    </source>
</evidence>
<name>A0A067C6K7_SAPPC</name>
<dbReference type="EMBL" id="KK583238">
    <property type="protein sequence ID" value="KDO24775.1"/>
    <property type="molecule type" value="Genomic_DNA"/>
</dbReference>
<proteinExistence type="predicted"/>
<dbReference type="Proteomes" id="UP000030745">
    <property type="component" value="Unassembled WGS sequence"/>
</dbReference>
<dbReference type="GeneID" id="24142629"/>
<evidence type="ECO:0000313" key="1">
    <source>
        <dbReference type="EMBL" id="KDO24775.1"/>
    </source>
</evidence>
<gene>
    <name evidence="1" type="ORF">SPRG_22246</name>
</gene>
<dbReference type="STRING" id="695850.A0A067C6K7"/>
<dbReference type="RefSeq" id="XP_012204539.1">
    <property type="nucleotide sequence ID" value="XM_012349149.1"/>
</dbReference>
<evidence type="ECO:0008006" key="3">
    <source>
        <dbReference type="Google" id="ProtNLM"/>
    </source>
</evidence>
<reference evidence="1 2" key="1">
    <citation type="journal article" date="2013" name="PLoS Genet.">
        <title>Distinctive expansion of potential virulence genes in the genome of the oomycete fish pathogen Saprolegnia parasitica.</title>
        <authorList>
            <person name="Jiang R.H."/>
            <person name="de Bruijn I."/>
            <person name="Haas B.J."/>
            <person name="Belmonte R."/>
            <person name="Lobach L."/>
            <person name="Christie J."/>
            <person name="van den Ackerveken G."/>
            <person name="Bottin A."/>
            <person name="Bulone V."/>
            <person name="Diaz-Moreno S.M."/>
            <person name="Dumas B."/>
            <person name="Fan L."/>
            <person name="Gaulin E."/>
            <person name="Govers F."/>
            <person name="Grenville-Briggs L.J."/>
            <person name="Horner N.R."/>
            <person name="Levin J.Z."/>
            <person name="Mammella M."/>
            <person name="Meijer H.J."/>
            <person name="Morris P."/>
            <person name="Nusbaum C."/>
            <person name="Oome S."/>
            <person name="Phillips A.J."/>
            <person name="van Rooyen D."/>
            <person name="Rzeszutek E."/>
            <person name="Saraiva M."/>
            <person name="Secombes C.J."/>
            <person name="Seidl M.F."/>
            <person name="Snel B."/>
            <person name="Stassen J.H."/>
            <person name="Sykes S."/>
            <person name="Tripathy S."/>
            <person name="van den Berg H."/>
            <person name="Vega-Arreguin J.C."/>
            <person name="Wawra S."/>
            <person name="Young S.K."/>
            <person name="Zeng Q."/>
            <person name="Dieguez-Uribeondo J."/>
            <person name="Russ C."/>
            <person name="Tyler B.M."/>
            <person name="van West P."/>
        </authorList>
    </citation>
    <scope>NUCLEOTIDE SEQUENCE [LARGE SCALE GENOMIC DNA]</scope>
    <source>
        <strain evidence="1 2">CBS 223.65</strain>
    </source>
</reference>
<dbReference type="KEGG" id="spar:SPRG_22246"/>
<protein>
    <recommendedName>
        <fullName evidence="3">Sec39 domain-containing protein</fullName>
    </recommendedName>
</protein>
<keyword evidence="2" id="KW-1185">Reference proteome</keyword>
<dbReference type="OrthoDB" id="27490at2759"/>
<organism evidence="1 2">
    <name type="scientific">Saprolegnia parasitica (strain CBS 223.65)</name>
    <dbReference type="NCBI Taxonomy" id="695850"/>
    <lineage>
        <taxon>Eukaryota</taxon>
        <taxon>Sar</taxon>
        <taxon>Stramenopiles</taxon>
        <taxon>Oomycota</taxon>
        <taxon>Saprolegniomycetes</taxon>
        <taxon>Saprolegniales</taxon>
        <taxon>Saprolegniaceae</taxon>
        <taxon>Saprolegnia</taxon>
    </lineage>
</organism>